<evidence type="ECO:0000313" key="3">
    <source>
        <dbReference type="Proteomes" id="UP000663841"/>
    </source>
</evidence>
<keyword evidence="1" id="KW-0732">Signal</keyword>
<accession>A0A8H3B8J4</accession>
<reference evidence="2" key="1">
    <citation type="submission" date="2021-01" db="EMBL/GenBank/DDBJ databases">
        <authorList>
            <person name="Kaushik A."/>
        </authorList>
    </citation>
    <scope>NUCLEOTIDE SEQUENCE</scope>
    <source>
        <strain evidence="2">AG3-T5</strain>
    </source>
</reference>
<sequence>MRLISTLVALSTSVSLVSASPTFGLLKGICGYKRFWWKEKAACLPYGGVYRPPPPPVGHNCLNKWYWSDESNCCVPEKPTTPKLPCAQDWFWSPETYSCVPNGGGGRCNKGDFCASPTFGLLKGICGYKRFWWKEKAACLPYGGVYRPPPPPVGHNCLNKWYWSDESNCCVPEKPTTPKLPCAQDWFWSPETYSCVPNGGGGRCNKGDFWWVKKECCLPHGGIPAPSSPPNGYQCPNQWYWGSDRGCCVPSVPDVPTTPACPVNYSWSSDSYCVPNPTPAPPPPPKTGPDSCSEVEFWWGSIALCLPIGGPHSPPSPPEGTYCPSDWYWGSHHNCCLPKSRPYDNKPPSCPITYSWVVELSWCKPLPSGPPSCSNSEFWWADRKCCLPHGGPKTPANPPYGKTCPNGWSWGVVQGCCVPHLPPVQLPTCGFGRKWSLSSLCCLASGLIGGILDAIF</sequence>
<comment type="caution">
    <text evidence="2">The sequence shown here is derived from an EMBL/GenBank/DDBJ whole genome shotgun (WGS) entry which is preliminary data.</text>
</comment>
<evidence type="ECO:0000256" key="1">
    <source>
        <dbReference type="SAM" id="SignalP"/>
    </source>
</evidence>
<dbReference type="EMBL" id="CAJMWW010000136">
    <property type="protein sequence ID" value="CAE6449809.1"/>
    <property type="molecule type" value="Genomic_DNA"/>
</dbReference>
<organism evidence="2 3">
    <name type="scientific">Rhizoctonia solani</name>
    <dbReference type="NCBI Taxonomy" id="456999"/>
    <lineage>
        <taxon>Eukaryota</taxon>
        <taxon>Fungi</taxon>
        <taxon>Dikarya</taxon>
        <taxon>Basidiomycota</taxon>
        <taxon>Agaricomycotina</taxon>
        <taxon>Agaricomycetes</taxon>
        <taxon>Cantharellales</taxon>
        <taxon>Ceratobasidiaceae</taxon>
        <taxon>Rhizoctonia</taxon>
    </lineage>
</organism>
<evidence type="ECO:0000313" key="2">
    <source>
        <dbReference type="EMBL" id="CAE6449809.1"/>
    </source>
</evidence>
<dbReference type="AlphaFoldDB" id="A0A8H3B8J4"/>
<proteinExistence type="predicted"/>
<feature type="chain" id="PRO_5034104043" evidence="1">
    <location>
        <begin position="20"/>
        <end position="456"/>
    </location>
</feature>
<feature type="signal peptide" evidence="1">
    <location>
        <begin position="1"/>
        <end position="19"/>
    </location>
</feature>
<gene>
    <name evidence="2" type="ORF">RDB_LOCUS122337</name>
</gene>
<protein>
    <submittedName>
        <fullName evidence="2">Uncharacterized protein</fullName>
    </submittedName>
</protein>
<name>A0A8H3B8J4_9AGAM</name>
<dbReference type="Proteomes" id="UP000663841">
    <property type="component" value="Unassembled WGS sequence"/>
</dbReference>